<organism evidence="1 2">
    <name type="scientific">Nelumbo nucifera</name>
    <name type="common">Sacred lotus</name>
    <dbReference type="NCBI Taxonomy" id="4432"/>
    <lineage>
        <taxon>Eukaryota</taxon>
        <taxon>Viridiplantae</taxon>
        <taxon>Streptophyta</taxon>
        <taxon>Embryophyta</taxon>
        <taxon>Tracheophyta</taxon>
        <taxon>Spermatophyta</taxon>
        <taxon>Magnoliopsida</taxon>
        <taxon>Proteales</taxon>
        <taxon>Nelumbonaceae</taxon>
        <taxon>Nelumbo</taxon>
    </lineage>
</organism>
<keyword evidence="2" id="KW-1185">Reference proteome</keyword>
<gene>
    <name evidence="1" type="ORF">HUJ06_002178</name>
</gene>
<dbReference type="AlphaFoldDB" id="A0A822ZQ66"/>
<accession>A0A822ZQ66</accession>
<name>A0A822ZQ66_NELNU</name>
<comment type="caution">
    <text evidence="1">The sequence shown here is derived from an EMBL/GenBank/DDBJ whole genome shotgun (WGS) entry which is preliminary data.</text>
</comment>
<dbReference type="Proteomes" id="UP000607653">
    <property type="component" value="Unassembled WGS sequence"/>
</dbReference>
<reference evidence="1 2" key="1">
    <citation type="journal article" date="2020" name="Mol. Biol. Evol.">
        <title>Distinct Expression and Methylation Patterns for Genes with Different Fates following a Single Whole-Genome Duplication in Flowering Plants.</title>
        <authorList>
            <person name="Shi T."/>
            <person name="Rahmani R.S."/>
            <person name="Gugger P.F."/>
            <person name="Wang M."/>
            <person name="Li H."/>
            <person name="Zhang Y."/>
            <person name="Li Z."/>
            <person name="Wang Q."/>
            <person name="Van de Peer Y."/>
            <person name="Marchal K."/>
            <person name="Chen J."/>
        </authorList>
    </citation>
    <scope>NUCLEOTIDE SEQUENCE [LARGE SCALE GENOMIC DNA]</scope>
    <source>
        <tissue evidence="1">Leaf</tissue>
    </source>
</reference>
<dbReference type="EMBL" id="DUZY01000006">
    <property type="protein sequence ID" value="DAD43948.1"/>
    <property type="molecule type" value="Genomic_DNA"/>
</dbReference>
<evidence type="ECO:0000313" key="1">
    <source>
        <dbReference type="EMBL" id="DAD43948.1"/>
    </source>
</evidence>
<protein>
    <submittedName>
        <fullName evidence="1">Uncharacterized protein</fullName>
    </submittedName>
</protein>
<proteinExistence type="predicted"/>
<evidence type="ECO:0000313" key="2">
    <source>
        <dbReference type="Proteomes" id="UP000607653"/>
    </source>
</evidence>
<sequence>MGAQHAVEPRFKILLRIDPYRLICIVLASFWHGIWYQIECAISIRCIDAVLWPYRACNVEYRCVSALYWLICYRYSSVLTDISNFSEPLITVSPQLYEKDHRSSMKSYNVFSSPYSSFRTYSISKLQPLLHFSEPFLRVVNRRITGANFSEPSHRQRAVNHRSFVASSLITGSIVSSPFLESLIIGASSLITGGNFSKSFHHWIFISHH</sequence>